<dbReference type="Gene3D" id="3.90.1200.10">
    <property type="match status" value="1"/>
</dbReference>
<dbReference type="SUPFAM" id="SSF56112">
    <property type="entry name" value="Protein kinase-like (PK-like)"/>
    <property type="match status" value="1"/>
</dbReference>
<dbReference type="Pfam" id="PF01636">
    <property type="entry name" value="APH"/>
    <property type="match status" value="1"/>
</dbReference>
<feature type="domain" description="Aminoglycoside phosphotransferase" evidence="2">
    <location>
        <begin position="4"/>
        <end position="80"/>
    </location>
</feature>
<evidence type="ECO:0000256" key="1">
    <source>
        <dbReference type="ARBA" id="ARBA00038240"/>
    </source>
</evidence>
<evidence type="ECO:0000259" key="2">
    <source>
        <dbReference type="Pfam" id="PF01636"/>
    </source>
</evidence>
<gene>
    <name evidence="3" type="ORF">MNBD_CHLOROFLEXI01-3960</name>
</gene>
<dbReference type="PANTHER" id="PTHR21064:SF6">
    <property type="entry name" value="AMINOGLYCOSIDE PHOSPHOTRANSFERASE DOMAIN-CONTAINING PROTEIN"/>
    <property type="match status" value="1"/>
</dbReference>
<name>A0A3B0V083_9ZZZZ</name>
<protein>
    <recommendedName>
        <fullName evidence="2">Aminoglycoside phosphotransferase domain-containing protein</fullName>
    </recommendedName>
</protein>
<dbReference type="GO" id="GO:0019202">
    <property type="term" value="F:amino acid kinase activity"/>
    <property type="evidence" value="ECO:0007669"/>
    <property type="project" value="TreeGrafter"/>
</dbReference>
<dbReference type="InterPro" id="IPR002575">
    <property type="entry name" value="Aminoglycoside_PTrfase"/>
</dbReference>
<proteinExistence type="inferred from homology"/>
<dbReference type="PANTHER" id="PTHR21064">
    <property type="entry name" value="AMINOGLYCOSIDE PHOSPHOTRANSFERASE DOMAIN-CONTAINING PROTEIN-RELATED"/>
    <property type="match status" value="1"/>
</dbReference>
<comment type="similarity">
    <text evidence="1">Belongs to the pseudomonas-type ThrB family.</text>
</comment>
<dbReference type="AlphaFoldDB" id="A0A3B0V083"/>
<dbReference type="InterPro" id="IPR050249">
    <property type="entry name" value="Pseudomonas-type_ThrB"/>
</dbReference>
<evidence type="ECO:0000313" key="3">
    <source>
        <dbReference type="EMBL" id="VAW30279.1"/>
    </source>
</evidence>
<dbReference type="InterPro" id="IPR011009">
    <property type="entry name" value="Kinase-like_dom_sf"/>
</dbReference>
<organism evidence="3">
    <name type="scientific">hydrothermal vent metagenome</name>
    <dbReference type="NCBI Taxonomy" id="652676"/>
    <lineage>
        <taxon>unclassified sequences</taxon>
        <taxon>metagenomes</taxon>
        <taxon>ecological metagenomes</taxon>
    </lineage>
</organism>
<dbReference type="EMBL" id="UOEU01000038">
    <property type="protein sequence ID" value="VAW30279.1"/>
    <property type="molecule type" value="Genomic_DNA"/>
</dbReference>
<reference evidence="3" key="1">
    <citation type="submission" date="2018-06" db="EMBL/GenBank/DDBJ databases">
        <authorList>
            <person name="Zhirakovskaya E."/>
        </authorList>
    </citation>
    <scope>NUCLEOTIDE SEQUENCE</scope>
</reference>
<accession>A0A3B0V083</accession>
<sequence length="136" mass="16059">MLDLPDSLPKGICHCDFDFSNLLFQSDQLVAVLDFDDANYTYLTFDLACLIDSWAWPHQFDALDFGQARKIVQVYTKYRPLSPVEQQHLFDVHKLAILFDGIWFFKRGQANNFYERQKIEFLDNLRSEKYAESIFC</sequence>